<keyword evidence="1" id="KW-0812">Transmembrane</keyword>
<reference evidence="2" key="1">
    <citation type="submission" date="2021-01" db="EMBL/GenBank/DDBJ databases">
        <authorList>
            <consortium name="Genoscope - CEA"/>
            <person name="William W."/>
        </authorList>
    </citation>
    <scope>NUCLEOTIDE SEQUENCE</scope>
</reference>
<keyword evidence="1" id="KW-0472">Membrane</keyword>
<keyword evidence="1" id="KW-1133">Transmembrane helix</keyword>
<dbReference type="Proteomes" id="UP000692954">
    <property type="component" value="Unassembled WGS sequence"/>
</dbReference>
<protein>
    <recommendedName>
        <fullName evidence="4">Transmembrane protein</fullName>
    </recommendedName>
</protein>
<keyword evidence="3" id="KW-1185">Reference proteome</keyword>
<evidence type="ECO:0000313" key="3">
    <source>
        <dbReference type="Proteomes" id="UP000692954"/>
    </source>
</evidence>
<comment type="caution">
    <text evidence="2">The sequence shown here is derived from an EMBL/GenBank/DDBJ whole genome shotgun (WGS) entry which is preliminary data.</text>
</comment>
<dbReference type="EMBL" id="CAJJDN010000012">
    <property type="protein sequence ID" value="CAD8058729.1"/>
    <property type="molecule type" value="Genomic_DNA"/>
</dbReference>
<organism evidence="2 3">
    <name type="scientific">Paramecium sonneborni</name>
    <dbReference type="NCBI Taxonomy" id="65129"/>
    <lineage>
        <taxon>Eukaryota</taxon>
        <taxon>Sar</taxon>
        <taxon>Alveolata</taxon>
        <taxon>Ciliophora</taxon>
        <taxon>Intramacronucleata</taxon>
        <taxon>Oligohymenophorea</taxon>
        <taxon>Peniculida</taxon>
        <taxon>Parameciidae</taxon>
        <taxon>Paramecium</taxon>
    </lineage>
</organism>
<feature type="transmembrane region" description="Helical" evidence="1">
    <location>
        <begin position="46"/>
        <end position="68"/>
    </location>
</feature>
<feature type="transmembrane region" description="Helical" evidence="1">
    <location>
        <begin position="88"/>
        <end position="107"/>
    </location>
</feature>
<name>A0A8S1KTJ7_9CILI</name>
<gene>
    <name evidence="2" type="ORF">PSON_ATCC_30995.1.T0120373</name>
</gene>
<proteinExistence type="predicted"/>
<evidence type="ECO:0000256" key="1">
    <source>
        <dbReference type="SAM" id="Phobius"/>
    </source>
</evidence>
<evidence type="ECO:0000313" key="2">
    <source>
        <dbReference type="EMBL" id="CAD8058729.1"/>
    </source>
</evidence>
<accession>A0A8S1KTJ7</accession>
<dbReference type="AlphaFoldDB" id="A0A8S1KTJ7"/>
<sequence length="113" mass="14027">MHYYNPMYNYLLIHQHIIQQTFFNHYLEAFYLIYWVKDIQFQFLGIFARFTINNLSHLLYIVQVCYLYKLDDLNQKQNIQIQISNFNYLILFILNKILCFLYINQIINIEKIK</sequence>
<evidence type="ECO:0008006" key="4">
    <source>
        <dbReference type="Google" id="ProtNLM"/>
    </source>
</evidence>